<gene>
    <name evidence="2" type="ORF">S01H1_06729</name>
</gene>
<evidence type="ECO:0000256" key="1">
    <source>
        <dbReference type="SAM" id="Coils"/>
    </source>
</evidence>
<evidence type="ECO:0000313" key="2">
    <source>
        <dbReference type="EMBL" id="GAF83244.1"/>
    </source>
</evidence>
<keyword evidence="1" id="KW-0175">Coiled coil</keyword>
<sequence length="79" mass="9164">MTDTKTGFTSWQLLKRERDTLSQAVERLDRLLTEAQIENDKLRQAVDALEKQSNCPYAHTHDILCTQCGWMKAINEVKQ</sequence>
<reference evidence="2" key="1">
    <citation type="journal article" date="2014" name="Front. Microbiol.">
        <title>High frequency of phylogenetically diverse reductive dehalogenase-homologous genes in deep subseafloor sedimentary metagenomes.</title>
        <authorList>
            <person name="Kawai M."/>
            <person name="Futagami T."/>
            <person name="Toyoda A."/>
            <person name="Takaki Y."/>
            <person name="Nishi S."/>
            <person name="Hori S."/>
            <person name="Arai W."/>
            <person name="Tsubouchi T."/>
            <person name="Morono Y."/>
            <person name="Uchiyama I."/>
            <person name="Ito T."/>
            <person name="Fujiyama A."/>
            <person name="Inagaki F."/>
            <person name="Takami H."/>
        </authorList>
    </citation>
    <scope>NUCLEOTIDE SEQUENCE</scope>
    <source>
        <strain evidence="2">Expedition CK06-06</strain>
    </source>
</reference>
<dbReference type="AlphaFoldDB" id="X0SQ81"/>
<feature type="coiled-coil region" evidence="1">
    <location>
        <begin position="14"/>
        <end position="52"/>
    </location>
</feature>
<proteinExistence type="predicted"/>
<name>X0SQ81_9ZZZZ</name>
<dbReference type="EMBL" id="BARS01003469">
    <property type="protein sequence ID" value="GAF83244.1"/>
    <property type="molecule type" value="Genomic_DNA"/>
</dbReference>
<accession>X0SQ81</accession>
<comment type="caution">
    <text evidence="2">The sequence shown here is derived from an EMBL/GenBank/DDBJ whole genome shotgun (WGS) entry which is preliminary data.</text>
</comment>
<organism evidence="2">
    <name type="scientific">marine sediment metagenome</name>
    <dbReference type="NCBI Taxonomy" id="412755"/>
    <lineage>
        <taxon>unclassified sequences</taxon>
        <taxon>metagenomes</taxon>
        <taxon>ecological metagenomes</taxon>
    </lineage>
</organism>
<protein>
    <submittedName>
        <fullName evidence="2">Uncharacterized protein</fullName>
    </submittedName>
</protein>